<feature type="transmembrane region" description="Helical" evidence="9">
    <location>
        <begin position="7"/>
        <end position="28"/>
    </location>
</feature>
<dbReference type="OrthoDB" id="6280446at2759"/>
<feature type="transmembrane region" description="Helical" evidence="9">
    <location>
        <begin position="335"/>
        <end position="354"/>
    </location>
</feature>
<feature type="transmembrane region" description="Helical" evidence="9">
    <location>
        <begin position="304"/>
        <end position="323"/>
    </location>
</feature>
<dbReference type="GO" id="GO:0015386">
    <property type="term" value="F:potassium:proton antiporter activity"/>
    <property type="evidence" value="ECO:0007669"/>
    <property type="project" value="InterPro"/>
</dbReference>
<gene>
    <name evidence="12" type="primary">LOC106152293</name>
</gene>
<evidence type="ECO:0000256" key="6">
    <source>
        <dbReference type="ARBA" id="ARBA00022989"/>
    </source>
</evidence>
<dbReference type="RefSeq" id="XP_013381267.1">
    <property type="nucleotide sequence ID" value="XM_013525813.1"/>
</dbReference>
<evidence type="ECO:0000256" key="2">
    <source>
        <dbReference type="ARBA" id="ARBA00022448"/>
    </source>
</evidence>
<feature type="transmembrane region" description="Helical" evidence="9">
    <location>
        <begin position="78"/>
        <end position="100"/>
    </location>
</feature>
<dbReference type="InterPro" id="IPR038770">
    <property type="entry name" value="Na+/solute_symporter_sf"/>
</dbReference>
<keyword evidence="5" id="KW-0732">Signal</keyword>
<keyword evidence="7" id="KW-0406">Ion transport</keyword>
<reference evidence="12" key="1">
    <citation type="submission" date="2025-08" db="UniProtKB">
        <authorList>
            <consortium name="RefSeq"/>
        </authorList>
    </citation>
    <scope>IDENTIFICATION</scope>
    <source>
        <tissue evidence="12">Gonads</tissue>
    </source>
</reference>
<dbReference type="PANTHER" id="PTHR16254">
    <property type="entry name" value="POTASSIUM/PROTON ANTIPORTER-RELATED"/>
    <property type="match status" value="1"/>
</dbReference>
<feature type="non-terminal residue" evidence="12">
    <location>
        <position position="1"/>
    </location>
</feature>
<dbReference type="InterPro" id="IPR045158">
    <property type="entry name" value="KEA4/5/6-like"/>
</dbReference>
<evidence type="ECO:0000313" key="11">
    <source>
        <dbReference type="Proteomes" id="UP000085678"/>
    </source>
</evidence>
<protein>
    <submittedName>
        <fullName evidence="12">Transmembrane and coiled-coil domain-containing protein 3-like</fullName>
    </submittedName>
</protein>
<comment type="subcellular location">
    <subcellularLocation>
        <location evidence="1">Membrane</location>
        <topology evidence="1">Multi-pass membrane protein</topology>
    </subcellularLocation>
</comment>
<dbReference type="InParanoid" id="A0A1S3H5M3"/>
<proteinExistence type="predicted"/>
<feature type="transmembrane region" description="Helical" evidence="9">
    <location>
        <begin position="162"/>
        <end position="181"/>
    </location>
</feature>
<evidence type="ECO:0000256" key="7">
    <source>
        <dbReference type="ARBA" id="ARBA00023065"/>
    </source>
</evidence>
<organism evidence="11 12">
    <name type="scientific">Lingula anatina</name>
    <name type="common">Brachiopod</name>
    <name type="synonym">Lingula unguis</name>
    <dbReference type="NCBI Taxonomy" id="7574"/>
    <lineage>
        <taxon>Eukaryota</taxon>
        <taxon>Metazoa</taxon>
        <taxon>Spiralia</taxon>
        <taxon>Lophotrochozoa</taxon>
        <taxon>Brachiopoda</taxon>
        <taxon>Linguliformea</taxon>
        <taxon>Lingulata</taxon>
        <taxon>Lingulida</taxon>
        <taxon>Linguloidea</taxon>
        <taxon>Lingulidae</taxon>
        <taxon>Lingula</taxon>
    </lineage>
</organism>
<dbReference type="InterPro" id="IPR006153">
    <property type="entry name" value="Cation/H_exchanger_TM"/>
</dbReference>
<dbReference type="Pfam" id="PF00999">
    <property type="entry name" value="Na_H_Exchanger"/>
    <property type="match status" value="1"/>
</dbReference>
<evidence type="ECO:0000313" key="12">
    <source>
        <dbReference type="RefSeq" id="XP_013381267.1"/>
    </source>
</evidence>
<evidence type="ECO:0000256" key="9">
    <source>
        <dbReference type="SAM" id="Phobius"/>
    </source>
</evidence>
<feature type="transmembrane region" description="Helical" evidence="9">
    <location>
        <begin position="217"/>
        <end position="235"/>
    </location>
</feature>
<feature type="transmembrane region" description="Helical" evidence="9">
    <location>
        <begin position="241"/>
        <end position="265"/>
    </location>
</feature>
<accession>A0A1S3H5M3</accession>
<dbReference type="AlphaFoldDB" id="A0A1S3H5M3"/>
<dbReference type="KEGG" id="lak:106152293"/>
<dbReference type="STRING" id="7574.A0A1S3H5M3"/>
<evidence type="ECO:0000256" key="5">
    <source>
        <dbReference type="ARBA" id="ARBA00022729"/>
    </source>
</evidence>
<feature type="domain" description="Cation/H+ exchanger transmembrane" evidence="10">
    <location>
        <begin position="4"/>
        <end position="323"/>
    </location>
</feature>
<dbReference type="GeneID" id="106152293"/>
<dbReference type="GO" id="GO:0016020">
    <property type="term" value="C:membrane"/>
    <property type="evidence" value="ECO:0007669"/>
    <property type="project" value="UniProtKB-SubCell"/>
</dbReference>
<evidence type="ECO:0000256" key="1">
    <source>
        <dbReference type="ARBA" id="ARBA00004141"/>
    </source>
</evidence>
<keyword evidence="11" id="KW-1185">Reference proteome</keyword>
<keyword evidence="6 9" id="KW-1133">Transmembrane helix</keyword>
<evidence type="ECO:0000256" key="4">
    <source>
        <dbReference type="ARBA" id="ARBA00022692"/>
    </source>
</evidence>
<evidence type="ECO:0000256" key="8">
    <source>
        <dbReference type="ARBA" id="ARBA00023136"/>
    </source>
</evidence>
<feature type="transmembrane region" description="Helical" evidence="9">
    <location>
        <begin position="120"/>
        <end position="141"/>
    </location>
</feature>
<keyword evidence="8 9" id="KW-0472">Membrane</keyword>
<dbReference type="Proteomes" id="UP000085678">
    <property type="component" value="Unplaced"/>
</dbReference>
<keyword evidence="2" id="KW-0813">Transport</keyword>
<sequence length="356" mass="38724">VFKVATIGCTMMMSVMVIAGIVVGLQLKSTINESAFVSACLSLSSTPLVVKFLSQTGYLDRREEEVPTSSRPRPEYDYGTILLGVLIMQDVWLGILMALLPVLAGHGTSGAGTVEGVARHYAWVTLELVINLVSVLLVTVLGARYVVSFVFKQLVMSGSREILVLGSVTLVFLMLTITNYLQVSMELGCFLAGVMLSAQGPQLAGDLEKLMQQIKDFLGCIFFASIGLHIFPTFLVYELTILTTLTLAVVGFKFFSSVAVLSVLLPDNSRKSKWVVSAGLAQVSEFSLVLGSRARRLGLISREVYLLILSVTTLSLLFAPILWRATVWQSRLRQSTAYVAILLLVASLSPALLYRA</sequence>
<keyword evidence="3" id="KW-0050">Antiport</keyword>
<evidence type="ECO:0000256" key="3">
    <source>
        <dbReference type="ARBA" id="ARBA00022449"/>
    </source>
</evidence>
<dbReference type="Gene3D" id="1.20.1530.20">
    <property type="match status" value="1"/>
</dbReference>
<dbReference type="PANTHER" id="PTHR16254:SF14">
    <property type="entry name" value="TRANSMEMBRANE AND COILED-COIL DOMAIN-CONTAINING PROTEIN 3"/>
    <property type="match status" value="1"/>
</dbReference>
<keyword evidence="4 9" id="KW-0812">Transmembrane</keyword>
<name>A0A1S3H5M3_LINAN</name>
<evidence type="ECO:0000259" key="10">
    <source>
        <dbReference type="Pfam" id="PF00999"/>
    </source>
</evidence>